<dbReference type="Proteomes" id="UP000799118">
    <property type="component" value="Unassembled WGS sequence"/>
</dbReference>
<feature type="non-terminal residue" evidence="1">
    <location>
        <position position="1"/>
    </location>
</feature>
<protein>
    <submittedName>
        <fullName evidence="1">Uncharacterized protein</fullName>
    </submittedName>
</protein>
<evidence type="ECO:0000313" key="2">
    <source>
        <dbReference type="Proteomes" id="UP000799118"/>
    </source>
</evidence>
<name>A0A6A4GNN2_9AGAR</name>
<sequence>RGLHASVGVVSCANLALDSSIRYLPEYLYTYLIPGPHEPDYDQLDHYLRPTLEKFVEAWRPGMRVSRTANSELGVVVEAGIFLSVNDLPAARKAAGFMGTMSNFICTVCNLHGTHHIFSCDHKNWPRKREKMLNLYE</sequence>
<dbReference type="OrthoDB" id="3253623at2759"/>
<gene>
    <name evidence="1" type="ORF">BT96DRAFT_837752</name>
</gene>
<dbReference type="Pfam" id="PF02992">
    <property type="entry name" value="Transposase_21"/>
    <property type="match status" value="1"/>
</dbReference>
<reference evidence="1" key="1">
    <citation type="journal article" date="2019" name="Environ. Microbiol.">
        <title>Fungal ecological strategies reflected in gene transcription - a case study of two litter decomposers.</title>
        <authorList>
            <person name="Barbi F."/>
            <person name="Kohler A."/>
            <person name="Barry K."/>
            <person name="Baskaran P."/>
            <person name="Daum C."/>
            <person name="Fauchery L."/>
            <person name="Ihrmark K."/>
            <person name="Kuo A."/>
            <person name="LaButti K."/>
            <person name="Lipzen A."/>
            <person name="Morin E."/>
            <person name="Grigoriev I.V."/>
            <person name="Henrissat B."/>
            <person name="Lindahl B."/>
            <person name="Martin F."/>
        </authorList>
    </citation>
    <scope>NUCLEOTIDE SEQUENCE</scope>
    <source>
        <strain evidence="1">JB14</strain>
    </source>
</reference>
<dbReference type="AlphaFoldDB" id="A0A6A4GNN2"/>
<keyword evidence="2" id="KW-1185">Reference proteome</keyword>
<dbReference type="EMBL" id="ML769805">
    <property type="protein sequence ID" value="KAE9387371.1"/>
    <property type="molecule type" value="Genomic_DNA"/>
</dbReference>
<evidence type="ECO:0000313" key="1">
    <source>
        <dbReference type="EMBL" id="KAE9387371.1"/>
    </source>
</evidence>
<accession>A0A6A4GNN2</accession>
<organism evidence="1 2">
    <name type="scientific">Gymnopus androsaceus JB14</name>
    <dbReference type="NCBI Taxonomy" id="1447944"/>
    <lineage>
        <taxon>Eukaryota</taxon>
        <taxon>Fungi</taxon>
        <taxon>Dikarya</taxon>
        <taxon>Basidiomycota</taxon>
        <taxon>Agaricomycotina</taxon>
        <taxon>Agaricomycetes</taxon>
        <taxon>Agaricomycetidae</taxon>
        <taxon>Agaricales</taxon>
        <taxon>Marasmiineae</taxon>
        <taxon>Omphalotaceae</taxon>
        <taxon>Gymnopus</taxon>
    </lineage>
</organism>
<dbReference type="InterPro" id="IPR004242">
    <property type="entry name" value="Transposase_21"/>
</dbReference>
<proteinExistence type="predicted"/>